<keyword evidence="5" id="KW-0597">Phosphoprotein</keyword>
<dbReference type="InParanoid" id="A0A6L2P868"/>
<dbReference type="Proteomes" id="UP000502823">
    <property type="component" value="Unassembled WGS sequence"/>
</dbReference>
<keyword evidence="13" id="KW-1185">Reference proteome</keyword>
<proteinExistence type="predicted"/>
<evidence type="ECO:0000256" key="6">
    <source>
        <dbReference type="ARBA" id="ARBA00022934"/>
    </source>
</evidence>
<comment type="caution">
    <text evidence="12">The sequence shown here is derived from an EMBL/GenBank/DDBJ whole genome shotgun (WGS) entry which is preliminary data.</text>
</comment>
<dbReference type="GO" id="GO:0005694">
    <property type="term" value="C:chromosome"/>
    <property type="evidence" value="ECO:0007669"/>
    <property type="project" value="UniProtKB-SubCell"/>
</dbReference>
<comment type="function">
    <text evidence="9">Required for proper chromosome segregation during mitosis and error-free mitotic progression.</text>
</comment>
<evidence type="ECO:0000256" key="11">
    <source>
        <dbReference type="SAM" id="MobiDB-lite"/>
    </source>
</evidence>
<protein>
    <recommendedName>
        <fullName evidence="3">Coiled-coil domain-containing protein 86</fullName>
    </recommendedName>
</protein>
<evidence type="ECO:0000256" key="2">
    <source>
        <dbReference type="ARBA" id="ARBA00004604"/>
    </source>
</evidence>
<dbReference type="FunCoup" id="A0A6L2P868">
    <property type="interactions" value="237"/>
</dbReference>
<evidence type="ECO:0000256" key="5">
    <source>
        <dbReference type="ARBA" id="ARBA00022553"/>
    </source>
</evidence>
<evidence type="ECO:0000313" key="12">
    <source>
        <dbReference type="EMBL" id="GFG28384.1"/>
    </source>
</evidence>
<name>A0A6L2P868_COPFO</name>
<dbReference type="PANTHER" id="PTHR13557:SF1">
    <property type="entry name" value="COILED-COIL DOMAIN-CONTAINING PROTEIN 86"/>
    <property type="match status" value="1"/>
</dbReference>
<evidence type="ECO:0000313" key="13">
    <source>
        <dbReference type="Proteomes" id="UP000502823"/>
    </source>
</evidence>
<dbReference type="InterPro" id="IPR026570">
    <property type="entry name" value="CCDC86"/>
</dbReference>
<evidence type="ECO:0000256" key="3">
    <source>
        <dbReference type="ARBA" id="ARBA00016738"/>
    </source>
</evidence>
<evidence type="ECO:0000256" key="7">
    <source>
        <dbReference type="ARBA" id="ARBA00023054"/>
    </source>
</evidence>
<evidence type="ECO:0000256" key="9">
    <source>
        <dbReference type="ARBA" id="ARBA00093307"/>
    </source>
</evidence>
<dbReference type="OrthoDB" id="277961at2759"/>
<comment type="subcellular location">
    <subcellularLocation>
        <location evidence="1">Chromosome</location>
    </subcellularLocation>
    <subcellularLocation>
        <location evidence="2">Nucleus</location>
        <location evidence="2">Nucleolus</location>
    </subcellularLocation>
</comment>
<evidence type="ECO:0000256" key="8">
    <source>
        <dbReference type="ARBA" id="ARBA00023242"/>
    </source>
</evidence>
<sequence length="156" mass="18795">MVWHTGARVGGKDRVHRRKKRQEKEMMYEGSRMPEFCIHTDGMVRVLGFGEADFGVLEFSSVIKTPGIRRSKEKKDTLRLELKRVKEHSRALIEERKKEREEKRHRREANLKRREENRLKSEIVQVIRNTSKIKRMKKKQLRQIEKRDTTTLIKRC</sequence>
<organism evidence="12 13">
    <name type="scientific">Coptotermes formosanus</name>
    <name type="common">Formosan subterranean termite</name>
    <dbReference type="NCBI Taxonomy" id="36987"/>
    <lineage>
        <taxon>Eukaryota</taxon>
        <taxon>Metazoa</taxon>
        <taxon>Ecdysozoa</taxon>
        <taxon>Arthropoda</taxon>
        <taxon>Hexapoda</taxon>
        <taxon>Insecta</taxon>
        <taxon>Pterygota</taxon>
        <taxon>Neoptera</taxon>
        <taxon>Polyneoptera</taxon>
        <taxon>Dictyoptera</taxon>
        <taxon>Blattodea</taxon>
        <taxon>Blattoidea</taxon>
        <taxon>Termitoidae</taxon>
        <taxon>Rhinotermitidae</taxon>
        <taxon>Coptotermes</taxon>
    </lineage>
</organism>
<dbReference type="GO" id="GO:0005730">
    <property type="term" value="C:nucleolus"/>
    <property type="evidence" value="ECO:0007669"/>
    <property type="project" value="UniProtKB-SubCell"/>
</dbReference>
<dbReference type="PANTHER" id="PTHR13557">
    <property type="entry name" value="COILED-COIL DOMAIN-CONTAINING PROTEIN 86"/>
    <property type="match status" value="1"/>
</dbReference>
<evidence type="ECO:0000256" key="4">
    <source>
        <dbReference type="ARBA" id="ARBA00022454"/>
    </source>
</evidence>
<dbReference type="AlphaFoldDB" id="A0A6L2P868"/>
<evidence type="ECO:0000256" key="1">
    <source>
        <dbReference type="ARBA" id="ARBA00004286"/>
    </source>
</evidence>
<keyword evidence="6" id="KW-0164">Citrullination</keyword>
<dbReference type="EMBL" id="BLKM01009851">
    <property type="protein sequence ID" value="GFG28384.1"/>
    <property type="molecule type" value="Genomic_DNA"/>
</dbReference>
<accession>A0A6L2P868</accession>
<reference evidence="13" key="1">
    <citation type="submission" date="2020-01" db="EMBL/GenBank/DDBJ databases">
        <title>Draft genome sequence of the Termite Coptotermes fromosanus.</title>
        <authorList>
            <person name="Itakura S."/>
            <person name="Yosikawa Y."/>
            <person name="Umezawa K."/>
        </authorList>
    </citation>
    <scope>NUCLEOTIDE SEQUENCE [LARGE SCALE GENOMIC DNA]</scope>
</reference>
<keyword evidence="4" id="KW-0158">Chromosome</keyword>
<keyword evidence="8" id="KW-0539">Nucleus</keyword>
<gene>
    <name evidence="12" type="ORF">Cfor_01756</name>
</gene>
<evidence type="ECO:0000256" key="10">
    <source>
        <dbReference type="SAM" id="Coils"/>
    </source>
</evidence>
<keyword evidence="7 10" id="KW-0175">Coiled coil</keyword>
<feature type="region of interest" description="Disordered" evidence="11">
    <location>
        <begin position="1"/>
        <end position="26"/>
    </location>
</feature>
<feature type="coiled-coil region" evidence="10">
    <location>
        <begin position="68"/>
        <end position="118"/>
    </location>
</feature>